<evidence type="ECO:0000256" key="1">
    <source>
        <dbReference type="SAM" id="Phobius"/>
    </source>
</evidence>
<dbReference type="STRING" id="33881.NS184_08105"/>
<name>A0A175RUT9_9MICO</name>
<accession>A0A175RUT9</accession>
<dbReference type="OrthoDB" id="4481397at2"/>
<protein>
    <recommendedName>
        <fullName evidence="4">SdpI family protein</fullName>
    </recommendedName>
</protein>
<evidence type="ECO:0000313" key="2">
    <source>
        <dbReference type="EMBL" id="KTR07231.1"/>
    </source>
</evidence>
<comment type="caution">
    <text evidence="2">The sequence shown here is derived from an EMBL/GenBank/DDBJ whole genome shotgun (WGS) entry which is preliminary data.</text>
</comment>
<feature type="transmembrane region" description="Helical" evidence="1">
    <location>
        <begin position="57"/>
        <end position="78"/>
    </location>
</feature>
<dbReference type="Pfam" id="PF13630">
    <property type="entry name" value="SdpI"/>
    <property type="match status" value="1"/>
</dbReference>
<feature type="transmembrane region" description="Helical" evidence="1">
    <location>
        <begin position="84"/>
        <end position="103"/>
    </location>
</feature>
<feature type="transmembrane region" description="Helical" evidence="1">
    <location>
        <begin position="6"/>
        <end position="24"/>
    </location>
</feature>
<dbReference type="RefSeq" id="WP_083513546.1">
    <property type="nucleotide sequence ID" value="NZ_LDQC01000042.1"/>
</dbReference>
<evidence type="ECO:0008006" key="4">
    <source>
        <dbReference type="Google" id="ProtNLM"/>
    </source>
</evidence>
<dbReference type="AlphaFoldDB" id="A0A175RUT9"/>
<keyword evidence="1" id="KW-0472">Membrane</keyword>
<dbReference type="EMBL" id="LDQC01000042">
    <property type="protein sequence ID" value="KTR07231.1"/>
    <property type="molecule type" value="Genomic_DNA"/>
</dbReference>
<dbReference type="PATRIC" id="fig|33881.3.peg.1944"/>
<keyword evidence="1" id="KW-0812">Transmembrane</keyword>
<gene>
    <name evidence="2" type="ORF">NS184_08105</name>
</gene>
<dbReference type="InterPro" id="IPR025962">
    <property type="entry name" value="SdpI/YhfL"/>
</dbReference>
<dbReference type="Proteomes" id="UP000078252">
    <property type="component" value="Unassembled WGS sequence"/>
</dbReference>
<proteinExistence type="predicted"/>
<evidence type="ECO:0000313" key="3">
    <source>
        <dbReference type="Proteomes" id="UP000078252"/>
    </source>
</evidence>
<organism evidence="2 3">
    <name type="scientific">Curtobacterium luteum</name>
    <dbReference type="NCBI Taxonomy" id="33881"/>
    <lineage>
        <taxon>Bacteria</taxon>
        <taxon>Bacillati</taxon>
        <taxon>Actinomycetota</taxon>
        <taxon>Actinomycetes</taxon>
        <taxon>Micrococcales</taxon>
        <taxon>Microbacteriaceae</taxon>
        <taxon>Curtobacterium</taxon>
    </lineage>
</organism>
<reference evidence="2 3" key="1">
    <citation type="journal article" date="2016" name="Front. Microbiol.">
        <title>Genomic Resource of Rice Seed Associated Bacteria.</title>
        <authorList>
            <person name="Midha S."/>
            <person name="Bansal K."/>
            <person name="Sharma S."/>
            <person name="Kumar N."/>
            <person name="Patil P.P."/>
            <person name="Chaudhry V."/>
            <person name="Patil P.B."/>
        </authorList>
    </citation>
    <scope>NUCLEOTIDE SEQUENCE [LARGE SCALE GENOMIC DNA]</scope>
    <source>
        <strain evidence="2 3">NS184</strain>
    </source>
</reference>
<keyword evidence="1" id="KW-1133">Transmembrane helix</keyword>
<sequence length="125" mass="13153">MGGAMVFALALEIGAAVLVTWLTWRAATGTLTRNDLAGVRTRVTMSSEAAWRIGHRAALRPTVVAGATSVLWCLVGIANPMLRHPISVLVAAAVLLIGAFLSIPAAHRAVRRASLDHGPRLHSDS</sequence>